<proteinExistence type="predicted"/>
<dbReference type="AlphaFoldDB" id="A0A3P6FR94"/>
<dbReference type="EMBL" id="LR031877">
    <property type="protein sequence ID" value="VDD44999.1"/>
    <property type="molecule type" value="Genomic_DNA"/>
</dbReference>
<accession>A0A3P6FR94</accession>
<gene>
    <name evidence="2" type="ORF">BOLC5T32546H</name>
</gene>
<organism evidence="2">
    <name type="scientific">Brassica oleracea</name>
    <name type="common">Wild cabbage</name>
    <dbReference type="NCBI Taxonomy" id="3712"/>
    <lineage>
        <taxon>Eukaryota</taxon>
        <taxon>Viridiplantae</taxon>
        <taxon>Streptophyta</taxon>
        <taxon>Embryophyta</taxon>
        <taxon>Tracheophyta</taxon>
        <taxon>Spermatophyta</taxon>
        <taxon>Magnoliopsida</taxon>
        <taxon>eudicotyledons</taxon>
        <taxon>Gunneridae</taxon>
        <taxon>Pentapetalae</taxon>
        <taxon>rosids</taxon>
        <taxon>malvids</taxon>
        <taxon>Brassicales</taxon>
        <taxon>Brassicaceae</taxon>
        <taxon>Brassiceae</taxon>
        <taxon>Brassica</taxon>
    </lineage>
</organism>
<evidence type="ECO:0000313" key="2">
    <source>
        <dbReference type="EMBL" id="VDD44999.1"/>
    </source>
</evidence>
<sequence>MTKKYRPSIKQMGQEEMSSKDTFKVHDDKQNTSIITGPTYWAMFRGKSQPSILSKWKKRTHENVLLPR</sequence>
<feature type="region of interest" description="Disordered" evidence="1">
    <location>
        <begin position="1"/>
        <end position="21"/>
    </location>
</feature>
<name>A0A3P6FR94_BRAOL</name>
<reference evidence="2" key="1">
    <citation type="submission" date="2018-11" db="EMBL/GenBank/DDBJ databases">
        <authorList>
            <consortium name="Genoscope - CEA"/>
            <person name="William W."/>
        </authorList>
    </citation>
    <scope>NUCLEOTIDE SEQUENCE</scope>
</reference>
<evidence type="ECO:0000256" key="1">
    <source>
        <dbReference type="SAM" id="MobiDB-lite"/>
    </source>
</evidence>
<protein>
    <submittedName>
        <fullName evidence="2">Uncharacterized protein</fullName>
    </submittedName>
</protein>